<evidence type="ECO:0000313" key="2">
    <source>
        <dbReference type="EMBL" id="KAG0145859.1"/>
    </source>
</evidence>
<evidence type="ECO:0000313" key="3">
    <source>
        <dbReference type="Proteomes" id="UP000886653"/>
    </source>
</evidence>
<protein>
    <recommendedName>
        <fullName evidence="1">Endonuclease/exonuclease/phosphatase domain-containing protein</fullName>
    </recommendedName>
</protein>
<dbReference type="EMBL" id="MU167269">
    <property type="protein sequence ID" value="KAG0145859.1"/>
    <property type="molecule type" value="Genomic_DNA"/>
</dbReference>
<dbReference type="Pfam" id="PF14529">
    <property type="entry name" value="Exo_endo_phos_2"/>
    <property type="match status" value="1"/>
</dbReference>
<dbReference type="AlphaFoldDB" id="A0A9P6NH11"/>
<dbReference type="Proteomes" id="UP000886653">
    <property type="component" value="Unassembled WGS sequence"/>
</dbReference>
<dbReference type="Gene3D" id="3.60.10.10">
    <property type="entry name" value="Endonuclease/exonuclease/phosphatase"/>
    <property type="match status" value="1"/>
</dbReference>
<gene>
    <name evidence="2" type="ORF">CROQUDRAFT_45156</name>
</gene>
<name>A0A9P6NH11_9BASI</name>
<comment type="caution">
    <text evidence="2">The sequence shown here is derived from an EMBL/GenBank/DDBJ whole genome shotgun (WGS) entry which is preliminary data.</text>
</comment>
<proteinExistence type="predicted"/>
<accession>A0A9P6NH11</accession>
<keyword evidence="3" id="KW-1185">Reference proteome</keyword>
<dbReference type="SUPFAM" id="SSF56219">
    <property type="entry name" value="DNase I-like"/>
    <property type="match status" value="1"/>
</dbReference>
<dbReference type="OrthoDB" id="5549573at2759"/>
<dbReference type="InterPro" id="IPR005135">
    <property type="entry name" value="Endo/exonuclease/phosphatase"/>
</dbReference>
<evidence type="ECO:0000259" key="1">
    <source>
        <dbReference type="Pfam" id="PF14529"/>
    </source>
</evidence>
<dbReference type="GO" id="GO:0003824">
    <property type="term" value="F:catalytic activity"/>
    <property type="evidence" value="ECO:0007669"/>
    <property type="project" value="InterPro"/>
</dbReference>
<reference evidence="2" key="1">
    <citation type="submission" date="2013-11" db="EMBL/GenBank/DDBJ databases">
        <title>Genome sequence of the fusiform rust pathogen reveals effectors for host alternation and coevolution with pine.</title>
        <authorList>
            <consortium name="DOE Joint Genome Institute"/>
            <person name="Smith K."/>
            <person name="Pendleton A."/>
            <person name="Kubisiak T."/>
            <person name="Anderson C."/>
            <person name="Salamov A."/>
            <person name="Aerts A."/>
            <person name="Riley R."/>
            <person name="Clum A."/>
            <person name="Lindquist E."/>
            <person name="Ence D."/>
            <person name="Campbell M."/>
            <person name="Kronenberg Z."/>
            <person name="Feau N."/>
            <person name="Dhillon B."/>
            <person name="Hamelin R."/>
            <person name="Burleigh J."/>
            <person name="Smith J."/>
            <person name="Yandell M."/>
            <person name="Nelson C."/>
            <person name="Grigoriev I."/>
            <person name="Davis J."/>
        </authorList>
    </citation>
    <scope>NUCLEOTIDE SEQUENCE</scope>
    <source>
        <strain evidence="2">G11</strain>
    </source>
</reference>
<sequence>MQKHHNRKLPTSDSIAKKLVSLNSNLGFKLVSEKGIPTQYFKSTNPTTINLVWASWNLADKVIQCKTLQDSWGSDHHPVATTLNLSILPCQNFHISVELDN</sequence>
<organism evidence="2 3">
    <name type="scientific">Cronartium quercuum f. sp. fusiforme G11</name>
    <dbReference type="NCBI Taxonomy" id="708437"/>
    <lineage>
        <taxon>Eukaryota</taxon>
        <taxon>Fungi</taxon>
        <taxon>Dikarya</taxon>
        <taxon>Basidiomycota</taxon>
        <taxon>Pucciniomycotina</taxon>
        <taxon>Pucciniomycetes</taxon>
        <taxon>Pucciniales</taxon>
        <taxon>Coleosporiaceae</taxon>
        <taxon>Cronartium</taxon>
    </lineage>
</organism>
<feature type="domain" description="Endonuclease/exonuclease/phosphatase" evidence="1">
    <location>
        <begin position="11"/>
        <end position="79"/>
    </location>
</feature>
<dbReference type="InterPro" id="IPR036691">
    <property type="entry name" value="Endo/exonu/phosph_ase_sf"/>
</dbReference>